<reference evidence="3 4" key="1">
    <citation type="journal article" date="2015" name="Genome Biol. Evol.">
        <title>Comparative Genomics of a Bacterivorous Green Alga Reveals Evolutionary Causalities and Consequences of Phago-Mixotrophic Mode of Nutrition.</title>
        <authorList>
            <person name="Burns J.A."/>
            <person name="Paasch A."/>
            <person name="Narechania A."/>
            <person name="Kim E."/>
        </authorList>
    </citation>
    <scope>NUCLEOTIDE SEQUENCE [LARGE SCALE GENOMIC DNA]</scope>
    <source>
        <strain evidence="3 4">PLY_AMNH</strain>
    </source>
</reference>
<feature type="compositionally biased region" description="Basic and acidic residues" evidence="2">
    <location>
        <begin position="471"/>
        <end position="483"/>
    </location>
</feature>
<accession>A0AAE0GVL8</accession>
<proteinExistence type="predicted"/>
<feature type="region of interest" description="Disordered" evidence="2">
    <location>
        <begin position="860"/>
        <end position="880"/>
    </location>
</feature>
<keyword evidence="4" id="KW-1185">Reference proteome</keyword>
<evidence type="ECO:0000256" key="2">
    <source>
        <dbReference type="SAM" id="MobiDB-lite"/>
    </source>
</evidence>
<name>A0AAE0GVL8_9CHLO</name>
<dbReference type="Proteomes" id="UP001190700">
    <property type="component" value="Unassembled WGS sequence"/>
</dbReference>
<comment type="caution">
    <text evidence="3">The sequence shown here is derived from an EMBL/GenBank/DDBJ whole genome shotgun (WGS) entry which is preliminary data.</text>
</comment>
<dbReference type="EMBL" id="LGRX02001940">
    <property type="protein sequence ID" value="KAK3285164.1"/>
    <property type="molecule type" value="Genomic_DNA"/>
</dbReference>
<evidence type="ECO:0000313" key="4">
    <source>
        <dbReference type="Proteomes" id="UP001190700"/>
    </source>
</evidence>
<evidence type="ECO:0000256" key="1">
    <source>
        <dbReference type="SAM" id="Coils"/>
    </source>
</evidence>
<feature type="region of interest" description="Disordered" evidence="2">
    <location>
        <begin position="1676"/>
        <end position="1697"/>
    </location>
</feature>
<feature type="compositionally biased region" description="Polar residues" evidence="2">
    <location>
        <begin position="484"/>
        <end position="493"/>
    </location>
</feature>
<keyword evidence="1" id="KW-0175">Coiled coil</keyword>
<organism evidence="3 4">
    <name type="scientific">Cymbomonas tetramitiformis</name>
    <dbReference type="NCBI Taxonomy" id="36881"/>
    <lineage>
        <taxon>Eukaryota</taxon>
        <taxon>Viridiplantae</taxon>
        <taxon>Chlorophyta</taxon>
        <taxon>Pyramimonadophyceae</taxon>
        <taxon>Pyramimonadales</taxon>
        <taxon>Pyramimonadaceae</taxon>
        <taxon>Cymbomonas</taxon>
    </lineage>
</organism>
<gene>
    <name evidence="3" type="ORF">CYMTET_7220</name>
</gene>
<feature type="coiled-coil region" evidence="1">
    <location>
        <begin position="1323"/>
        <end position="1350"/>
    </location>
</feature>
<feature type="region of interest" description="Disordered" evidence="2">
    <location>
        <begin position="471"/>
        <end position="493"/>
    </location>
</feature>
<sequence length="1805" mass="200506">MHYAEFVYLLREYTTKRLTCSPRDALPVNAAKNSTDAFHQAVALTAFEVCVLRQVPLARCTELNEILMRCVEALTGVHRSEMSKLISSSAVGASSPSPAVSMFTTWSEVTERPFFGDGGEHWLTATHRFLWKDYHEVIDGVADVQGLRMATLISEGRAAWWKPKRSDMVACAETMQTGGAGSDLATRLAADNEAGACGCYYLPFRVARVGCYRDHGEYQDEVRALRERVREHIRVGEELSRRLARGAEATLRMVAQRLPMNGDSKMASHTREIELYACCLHSVMGCACIREPAISGVAARKIRDVTGSAEFAALVQTLQMMSTRWIRTGEADHPVTRALRSVREHFAFRGVSLSLSTDGAKDSPTPSSERRGCRSTALRMLENHLTATEAQTISAFVTDAADGAATVSMPSPRAPAENERRWTFEEQLMREMARHRIRDTAAGNVMMHGLYDEKTFSPLMALPARAYTMDARNRDASEPESEGRTGSATTDSVTQLRRELAGGTEWLIPCGMDRLCRRRYRPIPIPCDGSAFAEAFFGRGAPKSAEEAARRASLVFRLRAPVASETLSTRVGLLVPELRLPAPLRLMRSLRRYLDLRGRWLDVPRHLSSERARTRGSRGEREASEELRECDDDIHPFLIFPDEFRVSFNVRELSRSNCIDIRRGLHENSSDVTYARFRLDAVSTVGDVTTENALEECAAPYRHARSACGRFLHVYTRSEQSPFFLRSLEACAALKGRLIETSRVAGTTDARLNEFCPGAVLDISELGAFAYHCFGELIFALSRDPDPRAPWHALTNPRNLPSISTARRAALCAADPDVRRFYMWVTVELQRLLLLLNSQELRARVIGAGLTFAVPKATRHTNVDSDEEGEGFSSSSLSSSPYEYLTTLSTSSDAAASDDGKRQIGGRDEQRAAFEVYRANGCRSHAGYMKAPGYHAIRHPYVARAFVDGRGECLGSAPLWFASILMRKDEKNVLTEEMLGKIGYDRIDFAADADSRSFRLMNTCDYLRAGVSFCTSGGRRCFASLPSSSGAEIKSERPPSIGGIGGGGGGVGESATPAEKMAALVAKVSLRDECFMSRVAEDRYSVQACGVPDAQMSQSRAAQRGTRFVFTDVVENGRCHPRVCLGDAHRRECLGFGRMREHDEFMLDASVATADSRRGARPRIVLFPNVSATIPSTGDVARDELPTRLILSSSSSDPICDATVDADVAEEEGFKRKVSESPKEPKVTYARAVDALGVEGHSLKIRNRVDIDANEEKTAVVPEAVSLAAARWRSAAFSEDGNVSERALCAELLLRYQTDCARTIAENLRLLGLDLMAIRDIRNAEILRELSALEEQTRALVDEIRSLSSRDDRDHDDSHALRVFAEWLHRETTAFRDTRSRREWCFGNHSAIRAWIGVALNATVSWLLLRTSPDDTLRTRTICAIARKLDEYPDHIEELAAKTITDEEMEVLRTWCRCERVCNIRFDAYNTDPECFYNTSITKTPLADHTTTANRVYGDATKRCTRQDIRTIAARCAGTSASYFTRRRSEKSSSLRIVWLNVCIRRVPRSATTESDDIQGAAASLPDADDDTMMMDHFSRDWYRNEVYYRIVYESLIDEISRPGDKRPRCAAQEQFGGRFALGMVASVAFSVENAGIATTWSDANAVRLLAGGMWRCSFDATVTKENHDVLAAQLLSPTPTPTSTPTANEIDSDRTPQSAPRVFALLTLRYADGHPLSTKKKPFRFWLDPAVISHATAEARRANSDDLRLPIIFRGQLLTNEKRRVSIKDGGACAIRCSRAGRVEGVRVSLAVDELERDVHVDDL</sequence>
<protein>
    <submittedName>
        <fullName evidence="3">Uncharacterized protein</fullName>
    </submittedName>
</protein>
<evidence type="ECO:0000313" key="3">
    <source>
        <dbReference type="EMBL" id="KAK3285164.1"/>
    </source>
</evidence>